<evidence type="ECO:0000313" key="2">
    <source>
        <dbReference type="Proteomes" id="UP000009183"/>
    </source>
</evidence>
<proteinExistence type="predicted"/>
<dbReference type="HOGENOM" id="CLU_3423621_0_0_1"/>
<sequence length="23" mass="2670">MNLGYTGKIFSKTTLSYLYRLCP</sequence>
<dbReference type="InParanoid" id="F6GY35"/>
<gene>
    <name evidence="1" type="ordered locus">VIT_18s0072g00610</name>
</gene>
<accession>F6GY35</accession>
<organism evidence="1 2">
    <name type="scientific">Vitis vinifera</name>
    <name type="common">Grape</name>
    <dbReference type="NCBI Taxonomy" id="29760"/>
    <lineage>
        <taxon>Eukaryota</taxon>
        <taxon>Viridiplantae</taxon>
        <taxon>Streptophyta</taxon>
        <taxon>Embryophyta</taxon>
        <taxon>Tracheophyta</taxon>
        <taxon>Spermatophyta</taxon>
        <taxon>Magnoliopsida</taxon>
        <taxon>eudicotyledons</taxon>
        <taxon>Gunneridae</taxon>
        <taxon>Pentapetalae</taxon>
        <taxon>rosids</taxon>
        <taxon>Vitales</taxon>
        <taxon>Vitaceae</taxon>
        <taxon>Viteae</taxon>
        <taxon>Vitis</taxon>
    </lineage>
</organism>
<name>F6GY35_VITVI</name>
<dbReference type="PaxDb" id="29760-VIT_18s0072g00610.t01"/>
<dbReference type="Proteomes" id="UP000009183">
    <property type="component" value="Chromosome 18"/>
</dbReference>
<keyword evidence="2" id="KW-1185">Reference proteome</keyword>
<reference evidence="2" key="1">
    <citation type="journal article" date="2007" name="Nature">
        <title>The grapevine genome sequence suggests ancestral hexaploidization in major angiosperm phyla.</title>
        <authorList>
            <consortium name="The French-Italian Public Consortium for Grapevine Genome Characterization."/>
            <person name="Jaillon O."/>
            <person name="Aury J.-M."/>
            <person name="Noel B."/>
            <person name="Policriti A."/>
            <person name="Clepet C."/>
            <person name="Casagrande A."/>
            <person name="Choisne N."/>
            <person name="Aubourg S."/>
            <person name="Vitulo N."/>
            <person name="Jubin C."/>
            <person name="Vezzi A."/>
            <person name="Legeai F."/>
            <person name="Hugueney P."/>
            <person name="Dasilva C."/>
            <person name="Horner D."/>
            <person name="Mica E."/>
            <person name="Jublot D."/>
            <person name="Poulain J."/>
            <person name="Bruyere C."/>
            <person name="Billault A."/>
            <person name="Segurens B."/>
            <person name="Gouyvenoux M."/>
            <person name="Ugarte E."/>
            <person name="Cattonaro F."/>
            <person name="Anthouard V."/>
            <person name="Vico V."/>
            <person name="Del Fabbro C."/>
            <person name="Alaux M."/>
            <person name="Di Gaspero G."/>
            <person name="Dumas V."/>
            <person name="Felice N."/>
            <person name="Paillard S."/>
            <person name="Juman I."/>
            <person name="Moroldo M."/>
            <person name="Scalabrin S."/>
            <person name="Canaguier A."/>
            <person name="Le Clainche I."/>
            <person name="Malacrida G."/>
            <person name="Durand E."/>
            <person name="Pesole G."/>
            <person name="Laucou V."/>
            <person name="Chatelet P."/>
            <person name="Merdinoglu D."/>
            <person name="Delledonne M."/>
            <person name="Pezzotti M."/>
            <person name="Lecharny A."/>
            <person name="Scarpelli C."/>
            <person name="Artiguenave F."/>
            <person name="Pe M.E."/>
            <person name="Valle G."/>
            <person name="Morgante M."/>
            <person name="Caboche M."/>
            <person name="Adam-Blondon A.-F."/>
            <person name="Weissenbach J."/>
            <person name="Quetier F."/>
            <person name="Wincker P."/>
        </authorList>
    </citation>
    <scope>NUCLEOTIDE SEQUENCE [LARGE SCALE GENOMIC DNA]</scope>
    <source>
        <strain evidence="2">cv. Pinot noir / PN40024</strain>
    </source>
</reference>
<dbReference type="AlphaFoldDB" id="F6GY35"/>
<evidence type="ECO:0000313" key="1">
    <source>
        <dbReference type="EMBL" id="CCB44871.1"/>
    </source>
</evidence>
<dbReference type="EMBL" id="FN594968">
    <property type="protein sequence ID" value="CCB44871.1"/>
    <property type="molecule type" value="Genomic_DNA"/>
</dbReference>
<protein>
    <submittedName>
        <fullName evidence="1">Uncharacterized protein</fullName>
    </submittedName>
</protein>